<accession>A0A7D9JBF3</accession>
<name>A0A7D9JBF3_PARCT</name>
<dbReference type="Proteomes" id="UP001152795">
    <property type="component" value="Unassembled WGS sequence"/>
</dbReference>
<proteinExistence type="predicted"/>
<sequence length="54" mass="5901">TFSTSFVFTGSRGKGISKDFAEVDARFVRRSTKLCGGASRHGTQPSRQDVQHPT</sequence>
<evidence type="ECO:0000313" key="2">
    <source>
        <dbReference type="EMBL" id="CAB4026315.1"/>
    </source>
</evidence>
<organism evidence="2 3">
    <name type="scientific">Paramuricea clavata</name>
    <name type="common">Red gorgonian</name>
    <name type="synonym">Violescent sea-whip</name>
    <dbReference type="NCBI Taxonomy" id="317549"/>
    <lineage>
        <taxon>Eukaryota</taxon>
        <taxon>Metazoa</taxon>
        <taxon>Cnidaria</taxon>
        <taxon>Anthozoa</taxon>
        <taxon>Octocorallia</taxon>
        <taxon>Malacalcyonacea</taxon>
        <taxon>Plexauridae</taxon>
        <taxon>Paramuricea</taxon>
    </lineage>
</organism>
<feature type="region of interest" description="Disordered" evidence="1">
    <location>
        <begin position="35"/>
        <end position="54"/>
    </location>
</feature>
<keyword evidence="3" id="KW-1185">Reference proteome</keyword>
<feature type="compositionally biased region" description="Polar residues" evidence="1">
    <location>
        <begin position="41"/>
        <end position="54"/>
    </location>
</feature>
<protein>
    <submittedName>
        <fullName evidence="2">Uncharacterized protein</fullName>
    </submittedName>
</protein>
<evidence type="ECO:0000313" key="3">
    <source>
        <dbReference type="Proteomes" id="UP001152795"/>
    </source>
</evidence>
<feature type="non-terminal residue" evidence="2">
    <location>
        <position position="54"/>
    </location>
</feature>
<gene>
    <name evidence="2" type="ORF">PACLA_8A001258</name>
</gene>
<dbReference type="EMBL" id="CACRXK020014131">
    <property type="protein sequence ID" value="CAB4026315.1"/>
    <property type="molecule type" value="Genomic_DNA"/>
</dbReference>
<comment type="caution">
    <text evidence="2">The sequence shown here is derived from an EMBL/GenBank/DDBJ whole genome shotgun (WGS) entry which is preliminary data.</text>
</comment>
<dbReference type="AlphaFoldDB" id="A0A7D9JBF3"/>
<reference evidence="2" key="1">
    <citation type="submission" date="2020-04" db="EMBL/GenBank/DDBJ databases">
        <authorList>
            <person name="Alioto T."/>
            <person name="Alioto T."/>
            <person name="Gomez Garrido J."/>
        </authorList>
    </citation>
    <scope>NUCLEOTIDE SEQUENCE</scope>
    <source>
        <strain evidence="2">A484AB</strain>
    </source>
</reference>
<evidence type="ECO:0000256" key="1">
    <source>
        <dbReference type="SAM" id="MobiDB-lite"/>
    </source>
</evidence>